<dbReference type="NCBIfam" id="TIGR04532">
    <property type="entry name" value="PT_fungal_PKS"/>
    <property type="match status" value="1"/>
</dbReference>
<feature type="region of interest" description="C-terminal hotdog fold" evidence="4">
    <location>
        <begin position="1434"/>
        <end position="1581"/>
    </location>
</feature>
<dbReference type="InterPro" id="IPR042104">
    <property type="entry name" value="PKS_dehydratase_sf"/>
</dbReference>
<dbReference type="InterPro" id="IPR014030">
    <property type="entry name" value="Ketoacyl_synth_N"/>
</dbReference>
<protein>
    <submittedName>
        <fullName evidence="9">Putative polyketide synthase</fullName>
    </submittedName>
</protein>
<dbReference type="InterPro" id="IPR016036">
    <property type="entry name" value="Malonyl_transacylase_ACP-bd"/>
</dbReference>
<keyword evidence="1" id="KW-0596">Phosphopantetheine</keyword>
<dbReference type="PROSITE" id="PS52019">
    <property type="entry name" value="PKS_MFAS_DH"/>
    <property type="match status" value="1"/>
</dbReference>
<feature type="region of interest" description="N-terminal hotdog fold" evidence="4">
    <location>
        <begin position="1277"/>
        <end position="1408"/>
    </location>
</feature>
<dbReference type="InterPro" id="IPR016035">
    <property type="entry name" value="Acyl_Trfase/lysoPLipase"/>
</dbReference>
<accession>A0A2V1D5D0</accession>
<dbReference type="Pfam" id="PF22621">
    <property type="entry name" value="CurL-like_PKS_C"/>
    <property type="match status" value="1"/>
</dbReference>
<dbReference type="InterPro" id="IPR030918">
    <property type="entry name" value="PT_fungal_PKS"/>
</dbReference>
<dbReference type="PROSITE" id="PS52004">
    <property type="entry name" value="KS3_2"/>
    <property type="match status" value="1"/>
</dbReference>
<evidence type="ECO:0000313" key="9">
    <source>
        <dbReference type="EMBL" id="PVH92723.1"/>
    </source>
</evidence>
<dbReference type="SUPFAM" id="SSF47336">
    <property type="entry name" value="ACP-like"/>
    <property type="match status" value="1"/>
</dbReference>
<dbReference type="InterPro" id="IPR014043">
    <property type="entry name" value="Acyl_transferase_dom"/>
</dbReference>
<feature type="domain" description="Ketosynthase family 3 (KS3)" evidence="7">
    <location>
        <begin position="364"/>
        <end position="792"/>
    </location>
</feature>
<evidence type="ECO:0000313" key="10">
    <source>
        <dbReference type="Proteomes" id="UP000244855"/>
    </source>
</evidence>
<dbReference type="Pfam" id="PF14765">
    <property type="entry name" value="PS-DH"/>
    <property type="match status" value="1"/>
</dbReference>
<dbReference type="GO" id="GO:0031177">
    <property type="term" value="F:phosphopantetheine binding"/>
    <property type="evidence" value="ECO:0007669"/>
    <property type="project" value="InterPro"/>
</dbReference>
<dbReference type="Proteomes" id="UP000244855">
    <property type="component" value="Unassembled WGS sequence"/>
</dbReference>
<feature type="domain" description="Carrier" evidence="6">
    <location>
        <begin position="1629"/>
        <end position="1703"/>
    </location>
</feature>
<dbReference type="InterPro" id="IPR009081">
    <property type="entry name" value="PP-bd_ACP"/>
</dbReference>
<dbReference type="InterPro" id="IPR020806">
    <property type="entry name" value="PKS_PP-bd"/>
</dbReference>
<dbReference type="Pfam" id="PF00550">
    <property type="entry name" value="PP-binding"/>
    <property type="match status" value="1"/>
</dbReference>
<dbReference type="Pfam" id="PF00698">
    <property type="entry name" value="Acyl_transf_1"/>
    <property type="match status" value="1"/>
</dbReference>
<dbReference type="InterPro" id="IPR049552">
    <property type="entry name" value="PKS_DH_N"/>
</dbReference>
<dbReference type="Gene3D" id="3.30.70.3290">
    <property type="match status" value="1"/>
</dbReference>
<dbReference type="InterPro" id="IPR049551">
    <property type="entry name" value="PKS_DH_C"/>
</dbReference>
<keyword evidence="3" id="KW-0808">Transferase</keyword>
<feature type="compositionally biased region" description="Low complexity" evidence="5">
    <location>
        <begin position="1609"/>
        <end position="1618"/>
    </location>
</feature>
<dbReference type="InterPro" id="IPR001227">
    <property type="entry name" value="Ac_transferase_dom_sf"/>
</dbReference>
<dbReference type="Pfam" id="PF21089">
    <property type="entry name" value="PKS_DH_N"/>
    <property type="match status" value="1"/>
</dbReference>
<evidence type="ECO:0000256" key="3">
    <source>
        <dbReference type="ARBA" id="ARBA00022679"/>
    </source>
</evidence>
<dbReference type="SMART" id="SM00823">
    <property type="entry name" value="PKS_PP"/>
    <property type="match status" value="1"/>
</dbReference>
<dbReference type="InterPro" id="IPR016039">
    <property type="entry name" value="Thiolase-like"/>
</dbReference>
<dbReference type="Gene3D" id="3.40.50.1820">
    <property type="entry name" value="alpha/beta hydrolase"/>
    <property type="match status" value="1"/>
</dbReference>
<dbReference type="Gene3D" id="1.10.1200.10">
    <property type="entry name" value="ACP-like"/>
    <property type="match status" value="1"/>
</dbReference>
<dbReference type="GO" id="GO:0044550">
    <property type="term" value="P:secondary metabolite biosynthetic process"/>
    <property type="evidence" value="ECO:0007669"/>
    <property type="project" value="TreeGrafter"/>
</dbReference>
<sequence>MAAQQILLFGDQADAPIPMIRRLQQKSGQSKNLDNFLQSAVDNVQLEVAKLTSAEQDTIGSFQSVQDLTTALVDKTDRHGIAQMVLVFIARVGELILHSESDPTLLSSATPLLSLGICGGLLPAAAASVAVNVSELIEVASFLAGINCRVAAAISRRSVQIEGGTGSWAFSVLGKVVLELPGLLNQFHKDNSVPRHRQAYIAISTPTWATVFGPPSVLNKLIKTCPTLSKSNLLVLPAFGAVHAGHLAAPEFEELVPESPLLDKSIKPGYKLISGSKYAPFVGSTLRDLLPQIMLDIFQNSTNPARLFDTCGSYLRKRENISLIVLGATSYLVLLRRSLHTQKFEVTLKTSAPGLPKTELRGGSGSVAIIGMSGQFPGASSVDEMWDILMRREEHHRKIPTERFNVDDYLDETGRGPSAITSPYGCFLEHPGLFDHKMFSVSPREAMQMDPGQRLLMHAVYEALEDAGVCNNGSVATDSRRIGTYIGDGSDDWRELQQQHGVDKYVLGGTQRSFTPGRLNHHFNWEGATFCVDSACGSTASAVGLAYRALISRDCDTAVAGGSNIIATPFWQSVLSKGGFLSTTGGCKTFRSDADGYCRGEAVGVVVLKRLEDALQDNDNIISVICSYARNHSAETVSITRPHVATQERVYRSALHKAGLAPDDISYVEMHGTGTTAGDSAELESVVNVLAQKESRDTPLMVGAIKANLGHAEAASGISSIMKAAVMFRKGMVPPQVGIPHKLGDYACLKQGSILIPGEAVPYTRQSVGRKRRMMVNNFDAAGGNSSFVLEEAPMPQIKAPDPRSYHTIAISAHCPSSLKQSQRRLLAFLDSNPQTCIADLAYTTTARRSHHQLRSAYTGSTIENITSGLQRDLSRGHEKADRIGGQSPPVVFVFTGQGAHYAGMGANLFKTSSSFRETILSLQRTSTAHGFPSFSHFISDPDTVMENATTAQIQLALVSLEMALVDLWKSWGVAPDWVIGHSIGEYAALYAARVLSAADVMYLVGRRARLIQNSCTEGTHGMLSISGTPDEIECIVKGQYPDLKSLNYEVACQNSPGMVVLSGERGGLARVESMSKEIGLKCRILDVPYAMHSRQMESILPGLRDIAQGLHFEAPDANVKIISTLSGAEHVVFDSEYIVRHTREPVNFQQAVSHCVKQGLIAESALWLELGPNPVCLGLARANTNSITPDRLLTSLKKGEDDWKCVSKTIATCYAAGKTIGWRAYHRDFAKNLTLLTLPKYAFETRDFWMPYTEAATVVTRVRENGTEKPISTCLHHLIGQQDDVVEQRAIFTCMLSEPSLLRIIQGHRLSGITICPAGVFSEMALTAARYMLGGGSWAAPFPPLSVLDTQIDHPIMPEPNISQAIKVAVSRFDGSNEFSVSISDQAKPDVISSKCLVRIRDEHTFQDERRRLLDVIQPRIVKLQKAAIAGAANRFQGKLFYRLFANLMGYDERYEGVKEAIVSSDFTEALASVQLPVETDDIYTLSPYWIDALTHLAGFLFNGNPMSTTDDVYIGTHMERMEIVAKDFSPDITYQSYASVEHDVPSGTYRGNVYILDGDFVVGFLEGARFRKMPRTTLHRILGKPAPPKQVGEQSSRPITNGTTIKANGTNGVNGTNADTVSNGHSKSLYSILIDLLVEETGMEADELTASTYFAEIGVDSLMSISILAMLKTETGIELNASFLMDYPTLEDAGRELRKLENKQNAIQNPSLPISDGNAPTESLPECNLVLMQGNAVASPSHTPLFLLADGAGSAAAYIHLPKLGSDLSVYAVESPWVNDPENFTCSFDRAAGLYLSAIRAKQPRGPYMIGGWSGGGVFAYEVARLLLEAGEVVLGLIIIDITGPRAEDISKMTPPSMEVIDKIGMLSGIERNFDDTAPQSVRLKQHMLSTVACFAGVKPTPMVSGRQPGCTSVIWAKKDILPKSAQASLPSGLDAWFYPSSHADIKPYGWDALVGGNLDIFQIEGDHFSIMTVPEAS</sequence>
<dbReference type="InterPro" id="IPR029058">
    <property type="entry name" value="AB_hydrolase_fold"/>
</dbReference>
<evidence type="ECO:0000256" key="2">
    <source>
        <dbReference type="ARBA" id="ARBA00022553"/>
    </source>
</evidence>
<feature type="active site" description="Proton donor; for dehydratase activity" evidence="4">
    <location>
        <position position="1493"/>
    </location>
</feature>
<evidence type="ECO:0000256" key="4">
    <source>
        <dbReference type="PROSITE-ProRule" id="PRU01363"/>
    </source>
</evidence>
<name>A0A2V1D5D0_9PLEO</name>
<dbReference type="InterPro" id="IPR032088">
    <property type="entry name" value="SAT"/>
</dbReference>
<dbReference type="SMART" id="SM00825">
    <property type="entry name" value="PKS_KS"/>
    <property type="match status" value="1"/>
</dbReference>
<dbReference type="PROSITE" id="PS50075">
    <property type="entry name" value="CARRIER"/>
    <property type="match status" value="1"/>
</dbReference>
<dbReference type="Pfam" id="PF16073">
    <property type="entry name" value="SAT"/>
    <property type="match status" value="1"/>
</dbReference>
<dbReference type="InterPro" id="IPR036736">
    <property type="entry name" value="ACP-like_sf"/>
</dbReference>
<evidence type="ECO:0000256" key="5">
    <source>
        <dbReference type="SAM" id="MobiDB-lite"/>
    </source>
</evidence>
<dbReference type="SMART" id="SM00827">
    <property type="entry name" value="PKS_AT"/>
    <property type="match status" value="1"/>
</dbReference>
<dbReference type="Gene3D" id="3.10.129.110">
    <property type="entry name" value="Polyketide synthase dehydratase"/>
    <property type="match status" value="1"/>
</dbReference>
<dbReference type="Gene3D" id="3.40.47.10">
    <property type="match status" value="1"/>
</dbReference>
<dbReference type="Pfam" id="PF00975">
    <property type="entry name" value="Thioesterase"/>
    <property type="match status" value="1"/>
</dbReference>
<dbReference type="InterPro" id="IPR050091">
    <property type="entry name" value="PKS_NRPS_Biosynth_Enz"/>
</dbReference>
<evidence type="ECO:0000259" key="7">
    <source>
        <dbReference type="PROSITE" id="PS52004"/>
    </source>
</evidence>
<reference evidence="9 10" key="1">
    <citation type="journal article" date="2018" name="Sci. Rep.">
        <title>Comparative genomics provides insights into the lifestyle and reveals functional heterogeneity of dark septate endophytic fungi.</title>
        <authorList>
            <person name="Knapp D.G."/>
            <person name="Nemeth J.B."/>
            <person name="Barry K."/>
            <person name="Hainaut M."/>
            <person name="Henrissat B."/>
            <person name="Johnson J."/>
            <person name="Kuo A."/>
            <person name="Lim J.H.P."/>
            <person name="Lipzen A."/>
            <person name="Nolan M."/>
            <person name="Ohm R.A."/>
            <person name="Tamas L."/>
            <person name="Grigoriev I.V."/>
            <person name="Spatafora J.W."/>
            <person name="Nagy L.G."/>
            <person name="Kovacs G.M."/>
        </authorList>
    </citation>
    <scope>NUCLEOTIDE SEQUENCE [LARGE SCALE GENOMIC DNA]</scope>
    <source>
        <strain evidence="9 10">DSE2036</strain>
    </source>
</reference>
<dbReference type="SUPFAM" id="SSF53474">
    <property type="entry name" value="alpha/beta-Hydrolases"/>
    <property type="match status" value="1"/>
</dbReference>
<evidence type="ECO:0000256" key="1">
    <source>
        <dbReference type="ARBA" id="ARBA00022450"/>
    </source>
</evidence>
<dbReference type="Pfam" id="PF00109">
    <property type="entry name" value="ketoacyl-synt"/>
    <property type="match status" value="1"/>
</dbReference>
<dbReference type="STRING" id="97972.A0A2V1D5D0"/>
<dbReference type="PANTHER" id="PTHR43775">
    <property type="entry name" value="FATTY ACID SYNTHASE"/>
    <property type="match status" value="1"/>
</dbReference>
<dbReference type="InterPro" id="IPR020841">
    <property type="entry name" value="PKS_Beta-ketoAc_synthase_dom"/>
</dbReference>
<dbReference type="SUPFAM" id="SSF53901">
    <property type="entry name" value="Thiolase-like"/>
    <property type="match status" value="1"/>
</dbReference>
<dbReference type="SMART" id="SM01294">
    <property type="entry name" value="PKS_PP_betabranch"/>
    <property type="match status" value="1"/>
</dbReference>
<organism evidence="9 10">
    <name type="scientific">Periconia macrospinosa</name>
    <dbReference type="NCBI Taxonomy" id="97972"/>
    <lineage>
        <taxon>Eukaryota</taxon>
        <taxon>Fungi</taxon>
        <taxon>Dikarya</taxon>
        <taxon>Ascomycota</taxon>
        <taxon>Pezizomycotina</taxon>
        <taxon>Dothideomycetes</taxon>
        <taxon>Pleosporomycetidae</taxon>
        <taxon>Pleosporales</taxon>
        <taxon>Massarineae</taxon>
        <taxon>Periconiaceae</taxon>
        <taxon>Periconia</taxon>
    </lineage>
</organism>
<dbReference type="Pfam" id="PF02801">
    <property type="entry name" value="Ketoacyl-synt_C"/>
    <property type="match status" value="1"/>
</dbReference>
<feature type="active site" description="Proton acceptor; for dehydratase activity" evidence="4">
    <location>
        <position position="1309"/>
    </location>
</feature>
<evidence type="ECO:0000259" key="6">
    <source>
        <dbReference type="PROSITE" id="PS50075"/>
    </source>
</evidence>
<dbReference type="CDD" id="cd00833">
    <property type="entry name" value="PKS"/>
    <property type="match status" value="1"/>
</dbReference>
<dbReference type="SUPFAM" id="SSF52151">
    <property type="entry name" value="FabD/lysophospholipase-like"/>
    <property type="match status" value="1"/>
</dbReference>
<dbReference type="InterPro" id="IPR001031">
    <property type="entry name" value="Thioesterase"/>
</dbReference>
<keyword evidence="2" id="KW-0597">Phosphoprotein</keyword>
<dbReference type="PANTHER" id="PTHR43775:SF37">
    <property type="entry name" value="SI:DKEY-61P9.11"/>
    <property type="match status" value="1"/>
</dbReference>
<dbReference type="InterPro" id="IPR049900">
    <property type="entry name" value="PKS_mFAS_DH"/>
</dbReference>
<feature type="region of interest" description="Disordered" evidence="5">
    <location>
        <begin position="1583"/>
        <end position="1618"/>
    </location>
</feature>
<keyword evidence="10" id="KW-1185">Reference proteome</keyword>
<proteinExistence type="predicted"/>
<dbReference type="Gene3D" id="3.40.366.10">
    <property type="entry name" value="Malonyl-Coenzyme A Acyl Carrier Protein, domain 2"/>
    <property type="match status" value="2"/>
</dbReference>
<evidence type="ECO:0000259" key="8">
    <source>
        <dbReference type="PROSITE" id="PS52019"/>
    </source>
</evidence>
<feature type="domain" description="PKS/mFAS DH" evidence="8">
    <location>
        <begin position="1277"/>
        <end position="1581"/>
    </location>
</feature>
<dbReference type="OrthoDB" id="329835at2759"/>
<dbReference type="GO" id="GO:0004312">
    <property type="term" value="F:fatty acid synthase activity"/>
    <property type="evidence" value="ECO:0007669"/>
    <property type="project" value="TreeGrafter"/>
</dbReference>
<dbReference type="InterPro" id="IPR014031">
    <property type="entry name" value="Ketoacyl_synth_C"/>
</dbReference>
<dbReference type="EMBL" id="KZ805653">
    <property type="protein sequence ID" value="PVH92723.1"/>
    <property type="molecule type" value="Genomic_DNA"/>
</dbReference>
<dbReference type="SUPFAM" id="SSF55048">
    <property type="entry name" value="Probable ACP-binding domain of malonyl-CoA ACP transacylase"/>
    <property type="match status" value="1"/>
</dbReference>
<dbReference type="GO" id="GO:0006633">
    <property type="term" value="P:fatty acid biosynthetic process"/>
    <property type="evidence" value="ECO:0007669"/>
    <property type="project" value="TreeGrafter"/>
</dbReference>
<feature type="compositionally biased region" description="Polar residues" evidence="5">
    <location>
        <begin position="1594"/>
        <end position="1608"/>
    </location>
</feature>
<gene>
    <name evidence="9" type="ORF">DM02DRAFT_698645</name>
</gene>